<dbReference type="Proteomes" id="UP000183400">
    <property type="component" value="Unassembled WGS sequence"/>
</dbReference>
<gene>
    <name evidence="2" type="ORF">SAMN05444358_11085</name>
</gene>
<dbReference type="AlphaFoldDB" id="A0A1H3E9C5"/>
<reference evidence="3" key="1">
    <citation type="submission" date="2016-10" db="EMBL/GenBank/DDBJ databases">
        <authorList>
            <person name="Varghese N."/>
            <person name="Submissions S."/>
        </authorList>
    </citation>
    <scope>NUCLEOTIDE SEQUENCE [LARGE SCALE GENOMIC DNA]</scope>
    <source>
        <strain evidence="3">DSM 27839</strain>
    </source>
</reference>
<dbReference type="InterPro" id="IPR050266">
    <property type="entry name" value="AB_hydrolase_sf"/>
</dbReference>
<organism evidence="2 3">
    <name type="scientific">Ruegeria halocynthiae</name>
    <dbReference type="NCBI Taxonomy" id="985054"/>
    <lineage>
        <taxon>Bacteria</taxon>
        <taxon>Pseudomonadati</taxon>
        <taxon>Pseudomonadota</taxon>
        <taxon>Alphaproteobacteria</taxon>
        <taxon>Rhodobacterales</taxon>
        <taxon>Roseobacteraceae</taxon>
        <taxon>Ruegeria</taxon>
    </lineage>
</organism>
<evidence type="ECO:0000313" key="2">
    <source>
        <dbReference type="EMBL" id="SDX74489.1"/>
    </source>
</evidence>
<evidence type="ECO:0000259" key="1">
    <source>
        <dbReference type="Pfam" id="PF12697"/>
    </source>
</evidence>
<dbReference type="SUPFAM" id="SSF53474">
    <property type="entry name" value="alpha/beta-Hydrolases"/>
    <property type="match status" value="1"/>
</dbReference>
<sequence>MTLTTLQLSNSGQSVAFREAGKGQPVLLIHGVGMQSAAWGPQFDALSTHCRVIAVDLPGHGGSDRLPSSSQLSDFVVWLHDVVSALNLGSVAIIGHSMGALIAAGFAVEYPNETSRVALLNGVYCRDASSRAAVIKRAVDISAGRVDLETPLSRWFGDGPGDQTARAQVAVWLGSVDQEGYAVAYSAFAQGDAAYADKMSRISCPFLALTGDGDPNSTPAMSEAMVAAVQNGRAVVIQGHRHMVNLTAPDTVTEHLVEWLGQSAEERIAQ</sequence>
<dbReference type="PANTHER" id="PTHR43798:SF27">
    <property type="entry name" value="HYDROLASE ALPHA_BETA HYDROLASE FOLD FAMILY"/>
    <property type="match status" value="1"/>
</dbReference>
<dbReference type="Gene3D" id="3.40.50.1820">
    <property type="entry name" value="alpha/beta hydrolase"/>
    <property type="match status" value="1"/>
</dbReference>
<dbReference type="PANTHER" id="PTHR43798">
    <property type="entry name" value="MONOACYLGLYCEROL LIPASE"/>
    <property type="match status" value="1"/>
</dbReference>
<name>A0A1H3E9C5_9RHOB</name>
<dbReference type="GO" id="GO:0016020">
    <property type="term" value="C:membrane"/>
    <property type="evidence" value="ECO:0007669"/>
    <property type="project" value="TreeGrafter"/>
</dbReference>
<dbReference type="PRINTS" id="PR00111">
    <property type="entry name" value="ABHYDROLASE"/>
</dbReference>
<dbReference type="Pfam" id="PF12697">
    <property type="entry name" value="Abhydrolase_6"/>
    <property type="match status" value="1"/>
</dbReference>
<accession>A0A1H3E9C5</accession>
<keyword evidence="3" id="KW-1185">Reference proteome</keyword>
<feature type="domain" description="AB hydrolase-1" evidence="1">
    <location>
        <begin position="26"/>
        <end position="252"/>
    </location>
</feature>
<dbReference type="OrthoDB" id="9804723at2"/>
<protein>
    <submittedName>
        <fullName evidence="2">Pimeloyl-ACP methyl ester carboxylesterase</fullName>
    </submittedName>
</protein>
<dbReference type="InterPro" id="IPR029058">
    <property type="entry name" value="AB_hydrolase_fold"/>
</dbReference>
<dbReference type="InterPro" id="IPR000073">
    <property type="entry name" value="AB_hydrolase_1"/>
</dbReference>
<dbReference type="STRING" id="985054.SAMN05444358_11085"/>
<dbReference type="EMBL" id="FNNP01000010">
    <property type="protein sequence ID" value="SDX74489.1"/>
    <property type="molecule type" value="Genomic_DNA"/>
</dbReference>
<dbReference type="RefSeq" id="WP_074738689.1">
    <property type="nucleotide sequence ID" value="NZ_FNNP01000010.1"/>
</dbReference>
<proteinExistence type="predicted"/>
<evidence type="ECO:0000313" key="3">
    <source>
        <dbReference type="Proteomes" id="UP000183400"/>
    </source>
</evidence>